<dbReference type="PANTHER" id="PTHR23502:SF135">
    <property type="entry name" value="MAJOR FACILITATOR SUPERFAMILY (MFS) PROFILE DOMAIN-CONTAINING PROTEIN-RELATED"/>
    <property type="match status" value="1"/>
</dbReference>
<dbReference type="RefSeq" id="XP_013265623.1">
    <property type="nucleotide sequence ID" value="XM_013410169.1"/>
</dbReference>
<dbReference type="InterPro" id="IPR020846">
    <property type="entry name" value="MFS_dom"/>
</dbReference>
<comment type="caution">
    <text evidence="9">The sequence shown here is derived from an EMBL/GenBank/DDBJ whole genome shotgun (WGS) entry which is preliminary data.</text>
</comment>
<evidence type="ECO:0000256" key="7">
    <source>
        <dbReference type="SAM" id="Phobius"/>
    </source>
</evidence>
<dbReference type="Gene3D" id="1.20.1720.10">
    <property type="entry name" value="Multidrug resistance protein D"/>
    <property type="match status" value="1"/>
</dbReference>
<dbReference type="GO" id="GO:0022857">
    <property type="term" value="F:transmembrane transporter activity"/>
    <property type="evidence" value="ECO:0007669"/>
    <property type="project" value="InterPro"/>
</dbReference>
<feature type="transmembrane region" description="Helical" evidence="7">
    <location>
        <begin position="49"/>
        <end position="70"/>
    </location>
</feature>
<dbReference type="SUPFAM" id="SSF103473">
    <property type="entry name" value="MFS general substrate transporter"/>
    <property type="match status" value="1"/>
</dbReference>
<dbReference type="AlphaFoldDB" id="A0A072PUK1"/>
<comment type="subcellular location">
    <subcellularLocation>
        <location evidence="1">Cell membrane</location>
        <topology evidence="1">Multi-pass membrane protein</topology>
    </subcellularLocation>
</comment>
<evidence type="ECO:0000256" key="2">
    <source>
        <dbReference type="ARBA" id="ARBA00008335"/>
    </source>
</evidence>
<dbReference type="Proteomes" id="UP000027920">
    <property type="component" value="Unassembled WGS sequence"/>
</dbReference>
<feature type="domain" description="Major facilitator superfamily (MFS) profile" evidence="8">
    <location>
        <begin position="1"/>
        <end position="239"/>
    </location>
</feature>
<dbReference type="PROSITE" id="PS50850">
    <property type="entry name" value="MFS"/>
    <property type="match status" value="1"/>
</dbReference>
<gene>
    <name evidence="9" type="ORF">A1O9_01009</name>
</gene>
<sequence length="239" mass="25940">MFAPGANQLAAEFGITNSTIAAMTVSIYILGFAVGPLFIAPFSELYGRLIIYHLCTVFYFAFTLGCAFSTNTAMFLVFRFICGCAASGPMTVGGGTVADTTSEEKRGAAMALFSVGPLLGPTIGPVIGGFVTENTGWRWTFRIIMIMSGTLAIPSFYFLRETNGAIILERKAQRLRKETGNPHLVSKQGSTPRSRQTFSHSIVRPTKMLIFSPIVLLLSLYAGLIFGLIFLLFTTFPNV</sequence>
<dbReference type="EMBL" id="AMGV01000001">
    <property type="protein sequence ID" value="KEF63033.1"/>
    <property type="molecule type" value="Genomic_DNA"/>
</dbReference>
<feature type="transmembrane region" description="Helical" evidence="7">
    <location>
        <begin position="109"/>
        <end position="127"/>
    </location>
</feature>
<protein>
    <recommendedName>
        <fullName evidence="8">Major facilitator superfamily (MFS) profile domain-containing protein</fullName>
    </recommendedName>
</protein>
<evidence type="ECO:0000313" key="10">
    <source>
        <dbReference type="Proteomes" id="UP000027920"/>
    </source>
</evidence>
<name>A0A072PUK1_9EURO</name>
<feature type="transmembrane region" description="Helical" evidence="7">
    <location>
        <begin position="139"/>
        <end position="159"/>
    </location>
</feature>
<accession>A0A072PUK1</accession>
<keyword evidence="4 7" id="KW-0812">Transmembrane</keyword>
<proteinExistence type="inferred from homology"/>
<keyword evidence="10" id="KW-1185">Reference proteome</keyword>
<dbReference type="STRING" id="1182545.A0A072PUK1"/>
<dbReference type="GeneID" id="25275957"/>
<evidence type="ECO:0000256" key="6">
    <source>
        <dbReference type="ARBA" id="ARBA00023136"/>
    </source>
</evidence>
<reference evidence="9 10" key="1">
    <citation type="submission" date="2013-03" db="EMBL/GenBank/DDBJ databases">
        <title>The Genome Sequence of Exophiala aquamarina CBS 119918.</title>
        <authorList>
            <consortium name="The Broad Institute Genomics Platform"/>
            <person name="Cuomo C."/>
            <person name="de Hoog S."/>
            <person name="Gorbushina A."/>
            <person name="Walker B."/>
            <person name="Young S.K."/>
            <person name="Zeng Q."/>
            <person name="Gargeya S."/>
            <person name="Fitzgerald M."/>
            <person name="Haas B."/>
            <person name="Abouelleil A."/>
            <person name="Allen A.W."/>
            <person name="Alvarado L."/>
            <person name="Arachchi H.M."/>
            <person name="Berlin A.M."/>
            <person name="Chapman S.B."/>
            <person name="Gainer-Dewar J."/>
            <person name="Goldberg J."/>
            <person name="Griggs A."/>
            <person name="Gujja S."/>
            <person name="Hansen M."/>
            <person name="Howarth C."/>
            <person name="Imamovic A."/>
            <person name="Ireland A."/>
            <person name="Larimer J."/>
            <person name="McCowan C."/>
            <person name="Murphy C."/>
            <person name="Pearson M."/>
            <person name="Poon T.W."/>
            <person name="Priest M."/>
            <person name="Roberts A."/>
            <person name="Saif S."/>
            <person name="Shea T."/>
            <person name="Sisk P."/>
            <person name="Sykes S."/>
            <person name="Wortman J."/>
            <person name="Nusbaum C."/>
            <person name="Birren B."/>
        </authorList>
    </citation>
    <scope>NUCLEOTIDE SEQUENCE [LARGE SCALE GENOMIC DNA]</scope>
    <source>
        <strain evidence="9 10">CBS 119918</strain>
    </source>
</reference>
<evidence type="ECO:0000256" key="1">
    <source>
        <dbReference type="ARBA" id="ARBA00004651"/>
    </source>
</evidence>
<evidence type="ECO:0000256" key="4">
    <source>
        <dbReference type="ARBA" id="ARBA00022692"/>
    </source>
</evidence>
<evidence type="ECO:0000256" key="5">
    <source>
        <dbReference type="ARBA" id="ARBA00022989"/>
    </source>
</evidence>
<dbReference type="OrthoDB" id="5296287at2759"/>
<dbReference type="Pfam" id="PF07690">
    <property type="entry name" value="MFS_1"/>
    <property type="match status" value="1"/>
</dbReference>
<comment type="similarity">
    <text evidence="2">Belongs to the major facilitator superfamily.</text>
</comment>
<keyword evidence="3" id="KW-1003">Cell membrane</keyword>
<keyword evidence="6 7" id="KW-0472">Membrane</keyword>
<dbReference type="HOGENOM" id="CLU_008455_1_0_1"/>
<keyword evidence="5 7" id="KW-1133">Transmembrane helix</keyword>
<dbReference type="VEuPathDB" id="FungiDB:A1O9_01009"/>
<evidence type="ECO:0000313" key="9">
    <source>
        <dbReference type="EMBL" id="KEF63033.1"/>
    </source>
</evidence>
<dbReference type="InterPro" id="IPR036259">
    <property type="entry name" value="MFS_trans_sf"/>
</dbReference>
<dbReference type="InterPro" id="IPR011701">
    <property type="entry name" value="MFS"/>
</dbReference>
<feature type="transmembrane region" description="Helical" evidence="7">
    <location>
        <begin position="20"/>
        <end position="42"/>
    </location>
</feature>
<feature type="transmembrane region" description="Helical" evidence="7">
    <location>
        <begin position="76"/>
        <end position="97"/>
    </location>
</feature>
<evidence type="ECO:0000256" key="3">
    <source>
        <dbReference type="ARBA" id="ARBA00022475"/>
    </source>
</evidence>
<dbReference type="PANTHER" id="PTHR23502">
    <property type="entry name" value="MAJOR FACILITATOR SUPERFAMILY"/>
    <property type="match status" value="1"/>
</dbReference>
<evidence type="ECO:0000259" key="8">
    <source>
        <dbReference type="PROSITE" id="PS50850"/>
    </source>
</evidence>
<feature type="transmembrane region" description="Helical" evidence="7">
    <location>
        <begin position="209"/>
        <end position="233"/>
    </location>
</feature>
<organism evidence="9 10">
    <name type="scientific">Exophiala aquamarina CBS 119918</name>
    <dbReference type="NCBI Taxonomy" id="1182545"/>
    <lineage>
        <taxon>Eukaryota</taxon>
        <taxon>Fungi</taxon>
        <taxon>Dikarya</taxon>
        <taxon>Ascomycota</taxon>
        <taxon>Pezizomycotina</taxon>
        <taxon>Eurotiomycetes</taxon>
        <taxon>Chaetothyriomycetidae</taxon>
        <taxon>Chaetothyriales</taxon>
        <taxon>Herpotrichiellaceae</taxon>
        <taxon>Exophiala</taxon>
    </lineage>
</organism>
<dbReference type="GO" id="GO:0005886">
    <property type="term" value="C:plasma membrane"/>
    <property type="evidence" value="ECO:0007669"/>
    <property type="project" value="UniProtKB-SubCell"/>
</dbReference>